<dbReference type="OrthoDB" id="1092475at2759"/>
<evidence type="ECO:0000256" key="1">
    <source>
        <dbReference type="SAM" id="MobiDB-lite"/>
    </source>
</evidence>
<feature type="region of interest" description="Disordered" evidence="1">
    <location>
        <begin position="215"/>
        <end position="238"/>
    </location>
</feature>
<keyword evidence="4" id="KW-1185">Reference proteome</keyword>
<dbReference type="AlphaFoldDB" id="A0A8X8BB16"/>
<comment type="caution">
    <text evidence="3">The sequence shown here is derived from an EMBL/GenBank/DDBJ whole genome shotgun (WGS) entry which is preliminary data.</text>
</comment>
<accession>A0A8X8BB16</accession>
<gene>
    <name evidence="3" type="ORF">Bca52824_010636</name>
</gene>
<reference evidence="3 4" key="1">
    <citation type="submission" date="2020-02" db="EMBL/GenBank/DDBJ databases">
        <authorList>
            <person name="Ma Q."/>
            <person name="Huang Y."/>
            <person name="Song X."/>
            <person name="Pei D."/>
        </authorList>
    </citation>
    <scope>NUCLEOTIDE SEQUENCE [LARGE SCALE GENOMIC DNA]</scope>
    <source>
        <strain evidence="3">Sxm20200214</strain>
        <tissue evidence="3">Leaf</tissue>
    </source>
</reference>
<feature type="domain" description="DUF287" evidence="2">
    <location>
        <begin position="162"/>
        <end position="208"/>
    </location>
</feature>
<name>A0A8X8BB16_BRACI</name>
<dbReference type="Proteomes" id="UP000886595">
    <property type="component" value="Unassembled WGS sequence"/>
</dbReference>
<dbReference type="InterPro" id="IPR005048">
    <property type="entry name" value="DUF287"/>
</dbReference>
<dbReference type="Pfam" id="PF03384">
    <property type="entry name" value="DUF287"/>
    <property type="match status" value="1"/>
</dbReference>
<proteinExistence type="predicted"/>
<evidence type="ECO:0000313" key="4">
    <source>
        <dbReference type="Proteomes" id="UP000886595"/>
    </source>
</evidence>
<sequence>MKREKYHKVQGMWMLLLRTCEITRRREVWFIVNGTWWYSVRESTFQGGRINKVNKGAKNVLEFFQRAVDDLEFCRTFPWGRFSYDYMLKEISHTIDHFGGLLLAFEAIPKLGKRYREPVEGADIKCPRMCRWAFKPIGMRGMPLSDIYDEMSNDTDIDNIIPTKTAEENCLLDDIFEEDDDVDESDIAVESWEKRLGEGYRVFFKDMFEEDLAAEKRGRTDRRGRTSSSTTDRSKRSF</sequence>
<dbReference type="EMBL" id="JAAMPC010000002">
    <property type="protein sequence ID" value="KAG2327908.1"/>
    <property type="molecule type" value="Genomic_DNA"/>
</dbReference>
<protein>
    <recommendedName>
        <fullName evidence="2">DUF287 domain-containing protein</fullName>
    </recommendedName>
</protein>
<evidence type="ECO:0000259" key="2">
    <source>
        <dbReference type="Pfam" id="PF03384"/>
    </source>
</evidence>
<feature type="compositionally biased region" description="Basic and acidic residues" evidence="1">
    <location>
        <begin position="215"/>
        <end position="224"/>
    </location>
</feature>
<organism evidence="3 4">
    <name type="scientific">Brassica carinata</name>
    <name type="common">Ethiopian mustard</name>
    <name type="synonym">Abyssinian cabbage</name>
    <dbReference type="NCBI Taxonomy" id="52824"/>
    <lineage>
        <taxon>Eukaryota</taxon>
        <taxon>Viridiplantae</taxon>
        <taxon>Streptophyta</taxon>
        <taxon>Embryophyta</taxon>
        <taxon>Tracheophyta</taxon>
        <taxon>Spermatophyta</taxon>
        <taxon>Magnoliopsida</taxon>
        <taxon>eudicotyledons</taxon>
        <taxon>Gunneridae</taxon>
        <taxon>Pentapetalae</taxon>
        <taxon>rosids</taxon>
        <taxon>malvids</taxon>
        <taxon>Brassicales</taxon>
        <taxon>Brassicaceae</taxon>
        <taxon>Brassiceae</taxon>
        <taxon>Brassica</taxon>
    </lineage>
</organism>
<evidence type="ECO:0000313" key="3">
    <source>
        <dbReference type="EMBL" id="KAG2327908.1"/>
    </source>
</evidence>